<feature type="region of interest" description="Disordered" evidence="1">
    <location>
        <begin position="221"/>
        <end position="321"/>
    </location>
</feature>
<feature type="domain" description="HNH nuclease" evidence="2">
    <location>
        <begin position="68"/>
        <end position="135"/>
    </location>
</feature>
<evidence type="ECO:0000256" key="1">
    <source>
        <dbReference type="SAM" id="MobiDB-lite"/>
    </source>
</evidence>
<dbReference type="EMBL" id="JAAMPI010002346">
    <property type="protein sequence ID" value="KAF4614390.1"/>
    <property type="molecule type" value="Genomic_DNA"/>
</dbReference>
<protein>
    <recommendedName>
        <fullName evidence="2">HNH nuclease domain-containing protein</fullName>
    </recommendedName>
</protein>
<organism evidence="3 4">
    <name type="scientific">Cudoniella acicularis</name>
    <dbReference type="NCBI Taxonomy" id="354080"/>
    <lineage>
        <taxon>Eukaryota</taxon>
        <taxon>Fungi</taxon>
        <taxon>Dikarya</taxon>
        <taxon>Ascomycota</taxon>
        <taxon>Pezizomycotina</taxon>
        <taxon>Leotiomycetes</taxon>
        <taxon>Helotiales</taxon>
        <taxon>Tricladiaceae</taxon>
        <taxon>Cudoniella</taxon>
    </lineage>
</organism>
<feature type="compositionally biased region" description="Polar residues" evidence="1">
    <location>
        <begin position="221"/>
        <end position="232"/>
    </location>
</feature>
<name>A0A8H4QNF5_9HELO</name>
<feature type="compositionally biased region" description="Low complexity" evidence="1">
    <location>
        <begin position="276"/>
        <end position="291"/>
    </location>
</feature>
<dbReference type="AlphaFoldDB" id="A0A8H4QNF5"/>
<accession>A0A8H4QNF5</accession>
<dbReference type="InterPro" id="IPR003615">
    <property type="entry name" value="HNH_nuc"/>
</dbReference>
<dbReference type="Proteomes" id="UP000566819">
    <property type="component" value="Unassembled WGS sequence"/>
</dbReference>
<gene>
    <name evidence="3" type="ORF">G7Y89_g15346</name>
</gene>
<evidence type="ECO:0000313" key="4">
    <source>
        <dbReference type="Proteomes" id="UP000566819"/>
    </source>
</evidence>
<proteinExistence type="predicted"/>
<reference evidence="3 4" key="1">
    <citation type="submission" date="2020-03" db="EMBL/GenBank/DDBJ databases">
        <title>Draft Genome Sequence of Cudoniella acicularis.</title>
        <authorList>
            <person name="Buettner E."/>
            <person name="Kellner H."/>
        </authorList>
    </citation>
    <scope>NUCLEOTIDE SEQUENCE [LARGE SCALE GENOMIC DNA]</scope>
    <source>
        <strain evidence="3 4">DSM 108380</strain>
    </source>
</reference>
<feature type="compositionally biased region" description="Basic and acidic residues" evidence="1">
    <location>
        <begin position="251"/>
        <end position="261"/>
    </location>
</feature>
<keyword evidence="4" id="KW-1185">Reference proteome</keyword>
<dbReference type="OrthoDB" id="2142759at2759"/>
<dbReference type="Pfam" id="PF13391">
    <property type="entry name" value="HNH_2"/>
    <property type="match status" value="1"/>
</dbReference>
<sequence>MLTFEEPEHQEQAQHPPPYRWPFVPSFLDWKFPHVLPDAWQRCAKAQVDSLNTAQSDQTGAIQQRDIVCRVSAHSTSTEVAHLIPAHESMWFKANCMWEYNNNTTLDATNLLRDPINALLLRADLHKAFDDRKFCLFPKDGQGFVVHILQTAPDLRLLYHNTRVTIPQCEVNYVFARFAWSIFPSLTGFLTSTQKPRLVVRWDEALEDWLESEASALSLAQRSVASRSNSPTKRSRMASSIDEHLDDDYTSEGRGRKRSLDDIGPSCDDTTKQTKSCRLSSGRASLSSTSLEPTAPSLTEDELTDGEAGLSKTSQSCDAGLGSKNSIDLPASSFDSLRRQALAQQRPPDYHLPPYHKHRDAREELELMGVDIIDDSSSVDDNDFL</sequence>
<evidence type="ECO:0000313" key="3">
    <source>
        <dbReference type="EMBL" id="KAF4614390.1"/>
    </source>
</evidence>
<comment type="caution">
    <text evidence="3">The sequence shown here is derived from an EMBL/GenBank/DDBJ whole genome shotgun (WGS) entry which is preliminary data.</text>
</comment>
<evidence type="ECO:0000259" key="2">
    <source>
        <dbReference type="Pfam" id="PF13391"/>
    </source>
</evidence>